<keyword evidence="2 5" id="KW-0963">Cytoplasm</keyword>
<evidence type="ECO:0000256" key="5">
    <source>
        <dbReference type="RuleBase" id="RU363050"/>
    </source>
</evidence>
<dbReference type="InterPro" id="IPR042241">
    <property type="entry name" value="GCP_C_sf"/>
</dbReference>
<dbReference type="GO" id="GO:0007020">
    <property type="term" value="P:microtubule nucleation"/>
    <property type="evidence" value="ECO:0007669"/>
    <property type="project" value="InterPro"/>
</dbReference>
<dbReference type="GO" id="GO:0000922">
    <property type="term" value="C:spindle pole"/>
    <property type="evidence" value="ECO:0007669"/>
    <property type="project" value="InterPro"/>
</dbReference>
<evidence type="ECO:0000256" key="2">
    <source>
        <dbReference type="ARBA" id="ARBA00022490"/>
    </source>
</evidence>
<dbReference type="Proteomes" id="UP001208570">
    <property type="component" value="Unassembled WGS sequence"/>
</dbReference>
<evidence type="ECO:0000313" key="9">
    <source>
        <dbReference type="Proteomes" id="UP001208570"/>
    </source>
</evidence>
<dbReference type="GO" id="GO:0051321">
    <property type="term" value="P:meiotic cell cycle"/>
    <property type="evidence" value="ECO:0007669"/>
    <property type="project" value="TreeGrafter"/>
</dbReference>
<dbReference type="GO" id="GO:0051225">
    <property type="term" value="P:spindle assembly"/>
    <property type="evidence" value="ECO:0007669"/>
    <property type="project" value="TreeGrafter"/>
</dbReference>
<feature type="domain" description="Gamma tubulin complex component protein N-terminal" evidence="7">
    <location>
        <begin position="186"/>
        <end position="478"/>
    </location>
</feature>
<dbReference type="GO" id="GO:0031122">
    <property type="term" value="P:cytoplasmic microtubule organization"/>
    <property type="evidence" value="ECO:0007669"/>
    <property type="project" value="TreeGrafter"/>
</dbReference>
<dbReference type="GO" id="GO:0000930">
    <property type="term" value="C:gamma-tubulin complex"/>
    <property type="evidence" value="ECO:0007669"/>
    <property type="project" value="TreeGrafter"/>
</dbReference>
<dbReference type="GO" id="GO:0051011">
    <property type="term" value="F:microtubule minus-end binding"/>
    <property type="evidence" value="ECO:0007669"/>
    <property type="project" value="TreeGrafter"/>
</dbReference>
<keyword evidence="3 5" id="KW-0493">Microtubule</keyword>
<dbReference type="InterPro" id="IPR040457">
    <property type="entry name" value="GCP_C"/>
</dbReference>
<comment type="subcellular location">
    <subcellularLocation>
        <location evidence="5">Cytoplasm</location>
        <location evidence="5">Cytoskeleton</location>
        <location evidence="5">Microtubule organizing center</location>
    </subcellularLocation>
</comment>
<dbReference type="InterPro" id="IPR007259">
    <property type="entry name" value="GCP"/>
</dbReference>
<evidence type="ECO:0000259" key="6">
    <source>
        <dbReference type="Pfam" id="PF04130"/>
    </source>
</evidence>
<dbReference type="PANTHER" id="PTHR19302">
    <property type="entry name" value="GAMMA TUBULIN COMPLEX PROTEIN"/>
    <property type="match status" value="1"/>
</dbReference>
<accession>A0AAD9K997</accession>
<dbReference type="Pfam" id="PF17681">
    <property type="entry name" value="GCP_N_terminal"/>
    <property type="match status" value="1"/>
</dbReference>
<organism evidence="8 9">
    <name type="scientific">Paralvinella palmiformis</name>
    <dbReference type="NCBI Taxonomy" id="53620"/>
    <lineage>
        <taxon>Eukaryota</taxon>
        <taxon>Metazoa</taxon>
        <taxon>Spiralia</taxon>
        <taxon>Lophotrochozoa</taxon>
        <taxon>Annelida</taxon>
        <taxon>Polychaeta</taxon>
        <taxon>Sedentaria</taxon>
        <taxon>Canalipalpata</taxon>
        <taxon>Terebellida</taxon>
        <taxon>Terebelliformia</taxon>
        <taxon>Alvinellidae</taxon>
        <taxon>Paralvinella</taxon>
    </lineage>
</organism>
<dbReference type="PANTHER" id="PTHR19302:SF33">
    <property type="entry name" value="GAMMA-TUBULIN COMPLEX COMPONENT 5"/>
    <property type="match status" value="1"/>
</dbReference>
<keyword evidence="9" id="KW-1185">Reference proteome</keyword>
<dbReference type="GO" id="GO:0000278">
    <property type="term" value="P:mitotic cell cycle"/>
    <property type="evidence" value="ECO:0007669"/>
    <property type="project" value="TreeGrafter"/>
</dbReference>
<comment type="caution">
    <text evidence="8">The sequence shown here is derived from an EMBL/GenBank/DDBJ whole genome shotgun (WGS) entry which is preliminary data.</text>
</comment>
<evidence type="ECO:0000259" key="7">
    <source>
        <dbReference type="Pfam" id="PF17681"/>
    </source>
</evidence>
<sequence length="871" mass="99702">MVQVAPIQATFERTTVKNLHLRNLTATHYAVLSLLLCLSNSPIRVPYVEPIDDTLSEKDTSFDWASYLLEDIEVYKGPFTDSSDSSDYEDDVKDVGSRLTFAEDTHHYETSTADLDHRLPDNDLCMEANDWLMRNVVVQYWSAHVSDDLRLKEKSSVLLDWENYQSRINPVFSPHDKMPVTEHHIIRETIWLLLGVPSSVVYVWNGVEYKPNEDLSVTHLTQECLSSVLTSFAYYGTIVRHLYEFKNDVSGLSTAHHPVNSQTYQAFTAALSVYLQQMQKELVLIEKNVLLQEESHTLIKLLKDFKPHLMELETLEVVYTNGIAAFSHVTGPSQKASGLLGVLFEMIRESDSMGEYSADRVALLLSLWIQASKPYLDIIDQWTTEGQLMDPYKEFIIQRNIDIRSLDENFWDTAFTLHCSDTTQTEGTNTKLPVTQVMPSFLLPVLNQIILAGKSMELIHNLGYLSQVHKTTSKKGLYERFMESVQAAVSQEKSREVKTEPKCVSTDIAEMTDDAALVVFRENISKQMQLLGTSDPLLCLNFINVLNVDTSHSQPTGDQITDSKQKQMKLDSLTPVQLLLENCLYPHITNRSADLLDILKQDYCLDKYFAAVKLRLREPWQDPLFLNCTMQEALQSQHSTDADNVYVTVEAKEDHKEQNRQHLMALEGLTVPWPVNIVINSRCLQTYNEVFSFLLQIKWVKYSLDELKFTGLDREDVPQSHDPELIILGRVEETAVRRRGLIHHAHVMRMKLIHFVNNLHNYIMTRILHSTGLEFKDMLATANDLDTLIKVHNIYLSKVHERCLLHKKVAIIRDIITKILELSLVFAFKWEDGVDSFSYTLIDITHTPNIVLSCTVESLAFALIISNETLQ</sequence>
<comment type="similarity">
    <text evidence="1 5">Belongs to the TUBGCP family.</text>
</comment>
<dbReference type="Gene3D" id="1.20.120.1900">
    <property type="entry name" value="Gamma-tubulin complex, C-terminal domain"/>
    <property type="match status" value="1"/>
</dbReference>
<protein>
    <recommendedName>
        <fullName evidence="5">Gamma-tubulin complex component</fullName>
    </recommendedName>
</protein>
<name>A0AAD9K997_9ANNE</name>
<gene>
    <name evidence="8" type="ORF">LSH36_32g09025</name>
</gene>
<dbReference type="AlphaFoldDB" id="A0AAD9K997"/>
<feature type="domain" description="Gamma tubulin complex component C-terminal" evidence="6">
    <location>
        <begin position="615"/>
        <end position="827"/>
    </location>
</feature>
<dbReference type="GO" id="GO:0005874">
    <property type="term" value="C:microtubule"/>
    <property type="evidence" value="ECO:0007669"/>
    <property type="project" value="UniProtKB-KW"/>
</dbReference>
<dbReference type="EMBL" id="JAODUP010000032">
    <property type="protein sequence ID" value="KAK2167057.1"/>
    <property type="molecule type" value="Genomic_DNA"/>
</dbReference>
<keyword evidence="4 5" id="KW-0206">Cytoskeleton</keyword>
<dbReference type="InterPro" id="IPR041470">
    <property type="entry name" value="GCP_N"/>
</dbReference>
<evidence type="ECO:0000256" key="4">
    <source>
        <dbReference type="ARBA" id="ARBA00023212"/>
    </source>
</evidence>
<dbReference type="Pfam" id="PF04130">
    <property type="entry name" value="GCP_C_terminal"/>
    <property type="match status" value="1"/>
</dbReference>
<evidence type="ECO:0000313" key="8">
    <source>
        <dbReference type="EMBL" id="KAK2167057.1"/>
    </source>
</evidence>
<evidence type="ECO:0000256" key="3">
    <source>
        <dbReference type="ARBA" id="ARBA00022701"/>
    </source>
</evidence>
<evidence type="ECO:0000256" key="1">
    <source>
        <dbReference type="ARBA" id="ARBA00010337"/>
    </source>
</evidence>
<dbReference type="GO" id="GO:0043015">
    <property type="term" value="F:gamma-tubulin binding"/>
    <property type="evidence" value="ECO:0007669"/>
    <property type="project" value="InterPro"/>
</dbReference>
<reference evidence="8" key="1">
    <citation type="journal article" date="2023" name="Mol. Biol. Evol.">
        <title>Third-Generation Sequencing Reveals the Adaptive Role of the Epigenome in Three Deep-Sea Polychaetes.</title>
        <authorList>
            <person name="Perez M."/>
            <person name="Aroh O."/>
            <person name="Sun Y."/>
            <person name="Lan Y."/>
            <person name="Juniper S.K."/>
            <person name="Young C.R."/>
            <person name="Angers B."/>
            <person name="Qian P.Y."/>
        </authorList>
    </citation>
    <scope>NUCLEOTIDE SEQUENCE</scope>
    <source>
        <strain evidence="8">P08H-3</strain>
    </source>
</reference>
<proteinExistence type="inferred from homology"/>